<protein>
    <recommendedName>
        <fullName evidence="6">Ribosomal RNA small subunit methyltransferase H</fullName>
        <ecNumber evidence="6">2.1.1.199</ecNumber>
    </recommendedName>
    <alternativeName>
        <fullName evidence="6">16S rRNA m(4)C1402 methyltransferase</fullName>
    </alternativeName>
    <alternativeName>
        <fullName evidence="6">rRNA (cytosine-N(4)-)-methyltransferase RsmH</fullName>
    </alternativeName>
</protein>
<evidence type="ECO:0000256" key="6">
    <source>
        <dbReference type="HAMAP-Rule" id="MF_01007"/>
    </source>
</evidence>
<dbReference type="PANTHER" id="PTHR11265:SF0">
    <property type="entry name" value="12S RRNA N4-METHYLCYTIDINE METHYLTRANSFERASE"/>
    <property type="match status" value="1"/>
</dbReference>
<evidence type="ECO:0000256" key="5">
    <source>
        <dbReference type="ARBA" id="ARBA00022691"/>
    </source>
</evidence>
<evidence type="ECO:0000256" key="3">
    <source>
        <dbReference type="ARBA" id="ARBA00022603"/>
    </source>
</evidence>
<dbReference type="PANTHER" id="PTHR11265">
    <property type="entry name" value="S-ADENOSYL-METHYLTRANSFERASE MRAW"/>
    <property type="match status" value="1"/>
</dbReference>
<dbReference type="SUPFAM" id="SSF53335">
    <property type="entry name" value="S-adenosyl-L-methionine-dependent methyltransferases"/>
    <property type="match status" value="1"/>
</dbReference>
<feature type="region of interest" description="Disordered" evidence="7">
    <location>
        <begin position="305"/>
        <end position="350"/>
    </location>
</feature>
<evidence type="ECO:0000256" key="1">
    <source>
        <dbReference type="ARBA" id="ARBA00010396"/>
    </source>
</evidence>
<proteinExistence type="inferred from homology"/>
<dbReference type="Gene3D" id="3.40.50.150">
    <property type="entry name" value="Vaccinia Virus protein VP39"/>
    <property type="match status" value="1"/>
</dbReference>
<comment type="caution">
    <text evidence="8">The sequence shown here is derived from an EMBL/GenBank/DDBJ whole genome shotgun (WGS) entry which is preliminary data.</text>
</comment>
<dbReference type="PIRSF" id="PIRSF004486">
    <property type="entry name" value="MraW"/>
    <property type="match status" value="1"/>
</dbReference>
<dbReference type="InterPro" id="IPR023397">
    <property type="entry name" value="SAM-dep_MeTrfase_MraW_recog"/>
</dbReference>
<dbReference type="Gene3D" id="1.10.150.170">
    <property type="entry name" value="Putative methyltransferase TM0872, insert domain"/>
    <property type="match status" value="1"/>
</dbReference>
<keyword evidence="5 6" id="KW-0949">S-adenosyl-L-methionine</keyword>
<gene>
    <name evidence="6 8" type="primary">rsmH</name>
    <name evidence="8" type="ORF">MUB46_11940</name>
</gene>
<feature type="binding site" evidence="6">
    <location>
        <position position="120"/>
    </location>
    <ligand>
        <name>S-adenosyl-L-methionine</name>
        <dbReference type="ChEBI" id="CHEBI:59789"/>
    </ligand>
</feature>
<dbReference type="EMBL" id="JALIDZ010000005">
    <property type="protein sequence ID" value="MCT8972569.1"/>
    <property type="molecule type" value="Genomic_DNA"/>
</dbReference>
<evidence type="ECO:0000313" key="9">
    <source>
        <dbReference type="Proteomes" id="UP001320898"/>
    </source>
</evidence>
<dbReference type="InterPro" id="IPR002903">
    <property type="entry name" value="RsmH"/>
</dbReference>
<keyword evidence="9" id="KW-1185">Reference proteome</keyword>
<name>A0AAW5R087_9HYPH</name>
<keyword evidence="2 6" id="KW-0698">rRNA processing</keyword>
<evidence type="ECO:0000256" key="4">
    <source>
        <dbReference type="ARBA" id="ARBA00022679"/>
    </source>
</evidence>
<dbReference type="Pfam" id="PF01795">
    <property type="entry name" value="Methyltransf_5"/>
    <property type="match status" value="1"/>
</dbReference>
<dbReference type="Proteomes" id="UP001320898">
    <property type="component" value="Unassembled WGS sequence"/>
</dbReference>
<keyword evidence="6" id="KW-0963">Cytoplasm</keyword>
<dbReference type="GO" id="GO:0005737">
    <property type="term" value="C:cytoplasm"/>
    <property type="evidence" value="ECO:0007669"/>
    <property type="project" value="UniProtKB-SubCell"/>
</dbReference>
<dbReference type="SUPFAM" id="SSF81799">
    <property type="entry name" value="Putative methyltransferase TM0872, insert domain"/>
    <property type="match status" value="1"/>
</dbReference>
<feature type="binding site" evidence="6">
    <location>
        <position position="92"/>
    </location>
    <ligand>
        <name>S-adenosyl-L-methionine</name>
        <dbReference type="ChEBI" id="CHEBI:59789"/>
    </ligand>
</feature>
<feature type="binding site" evidence="6">
    <location>
        <position position="113"/>
    </location>
    <ligand>
        <name>S-adenosyl-L-methionine</name>
        <dbReference type="ChEBI" id="CHEBI:59789"/>
    </ligand>
</feature>
<dbReference type="EC" id="2.1.1.199" evidence="6"/>
<comment type="catalytic activity">
    <reaction evidence="6">
        <text>cytidine(1402) in 16S rRNA + S-adenosyl-L-methionine = N(4)-methylcytidine(1402) in 16S rRNA + S-adenosyl-L-homocysteine + H(+)</text>
        <dbReference type="Rhea" id="RHEA:42928"/>
        <dbReference type="Rhea" id="RHEA-COMP:10286"/>
        <dbReference type="Rhea" id="RHEA-COMP:10287"/>
        <dbReference type="ChEBI" id="CHEBI:15378"/>
        <dbReference type="ChEBI" id="CHEBI:57856"/>
        <dbReference type="ChEBI" id="CHEBI:59789"/>
        <dbReference type="ChEBI" id="CHEBI:74506"/>
        <dbReference type="ChEBI" id="CHEBI:82748"/>
        <dbReference type="EC" id="2.1.1.199"/>
    </reaction>
</comment>
<dbReference type="RefSeq" id="WP_261616152.1">
    <property type="nucleotide sequence ID" value="NZ_JALIDZ010000005.1"/>
</dbReference>
<comment type="function">
    <text evidence="6">Specifically methylates the N4 position of cytidine in position 1402 (C1402) of 16S rRNA.</text>
</comment>
<organism evidence="8 9">
    <name type="scientific">Microbaculum marinisediminis</name>
    <dbReference type="NCBI Taxonomy" id="2931392"/>
    <lineage>
        <taxon>Bacteria</taxon>
        <taxon>Pseudomonadati</taxon>
        <taxon>Pseudomonadota</taxon>
        <taxon>Alphaproteobacteria</taxon>
        <taxon>Hyphomicrobiales</taxon>
        <taxon>Tepidamorphaceae</taxon>
        <taxon>Microbaculum</taxon>
    </lineage>
</organism>
<keyword evidence="4 6" id="KW-0808">Transferase</keyword>
<accession>A0AAW5R087</accession>
<feature type="binding site" evidence="6">
    <location>
        <begin position="47"/>
        <end position="49"/>
    </location>
    <ligand>
        <name>S-adenosyl-L-methionine</name>
        <dbReference type="ChEBI" id="CHEBI:59789"/>
    </ligand>
</feature>
<keyword evidence="3 6" id="KW-0489">Methyltransferase</keyword>
<evidence type="ECO:0000313" key="8">
    <source>
        <dbReference type="EMBL" id="MCT8972569.1"/>
    </source>
</evidence>
<evidence type="ECO:0000256" key="7">
    <source>
        <dbReference type="SAM" id="MobiDB-lite"/>
    </source>
</evidence>
<sequence length="350" mass="36985">MMAGRGGPSEDAAGGPARHIPVLLSDVLDVIAPKAGGIYIDGTFGAGGYTRGILDAADCRVIAIDRDPTAIRAGQAMVADYRGRLGLVEGRFSELDRLAAGEGVEAADGVALDVGVSSMQIDTAERGFSFMQDGPLDMRMGGDGPSAADIVNTMAEVDLARLIFTLGEERKSRAVARAIGRARADSPIATTGQLAEIVARAVGPLRDGKHPATRTFQALRIYVNGELSELAEGLAAAERILKEGGRLAVVSFHSLEDRIVKRFLAERSQIRRGSRHMPEVRAEAPTFKLITRHPVGASEDEIAANPRARSARLRGAERTGAPARPIDPAALGVPRLADPSRDHRHGGRAS</sequence>
<feature type="binding site" evidence="6">
    <location>
        <position position="65"/>
    </location>
    <ligand>
        <name>S-adenosyl-L-methionine</name>
        <dbReference type="ChEBI" id="CHEBI:59789"/>
    </ligand>
</feature>
<dbReference type="InterPro" id="IPR029063">
    <property type="entry name" value="SAM-dependent_MTases_sf"/>
</dbReference>
<evidence type="ECO:0000256" key="2">
    <source>
        <dbReference type="ARBA" id="ARBA00022552"/>
    </source>
</evidence>
<reference evidence="8 9" key="1">
    <citation type="submission" date="2022-04" db="EMBL/GenBank/DDBJ databases">
        <authorList>
            <person name="Ye Y.-Q."/>
            <person name="Du Z.-J."/>
        </authorList>
    </citation>
    <scope>NUCLEOTIDE SEQUENCE [LARGE SCALE GENOMIC DNA]</scope>
    <source>
        <strain evidence="8 9">A6E488</strain>
    </source>
</reference>
<dbReference type="NCBIfam" id="TIGR00006">
    <property type="entry name" value="16S rRNA (cytosine(1402)-N(4))-methyltransferase RsmH"/>
    <property type="match status" value="1"/>
</dbReference>
<comment type="subcellular location">
    <subcellularLocation>
        <location evidence="6">Cytoplasm</location>
    </subcellularLocation>
</comment>
<dbReference type="AlphaFoldDB" id="A0AAW5R087"/>
<dbReference type="GO" id="GO:0070475">
    <property type="term" value="P:rRNA base methylation"/>
    <property type="evidence" value="ECO:0007669"/>
    <property type="project" value="UniProtKB-UniRule"/>
</dbReference>
<comment type="similarity">
    <text evidence="1 6">Belongs to the methyltransferase superfamily. RsmH family.</text>
</comment>
<dbReference type="HAMAP" id="MF_01007">
    <property type="entry name" value="16SrRNA_methyltr_H"/>
    <property type="match status" value="1"/>
</dbReference>
<dbReference type="GO" id="GO:0071424">
    <property type="term" value="F:rRNA (cytosine-N4-)-methyltransferase activity"/>
    <property type="evidence" value="ECO:0007669"/>
    <property type="project" value="UniProtKB-UniRule"/>
</dbReference>